<keyword evidence="5" id="KW-0460">Magnesium</keyword>
<dbReference type="eggNOG" id="COG0684">
    <property type="taxonomic scope" value="Bacteria"/>
</dbReference>
<evidence type="ECO:0000256" key="5">
    <source>
        <dbReference type="PIRSR" id="PIRSR605493-1"/>
    </source>
</evidence>
<feature type="binding site" evidence="5">
    <location>
        <position position="133"/>
    </location>
    <ligand>
        <name>Mg(2+)</name>
        <dbReference type="ChEBI" id="CHEBI:18420"/>
    </ligand>
</feature>
<dbReference type="GO" id="GO:0047443">
    <property type="term" value="F:4-hydroxy-4-methyl-2-oxoglutarate aldolase activity"/>
    <property type="evidence" value="ECO:0007669"/>
    <property type="project" value="TreeGrafter"/>
</dbReference>
<organism evidence="6 7">
    <name type="scientific">Endozoicomonas elysicola</name>
    <dbReference type="NCBI Taxonomy" id="305900"/>
    <lineage>
        <taxon>Bacteria</taxon>
        <taxon>Pseudomonadati</taxon>
        <taxon>Pseudomonadota</taxon>
        <taxon>Gammaproteobacteria</taxon>
        <taxon>Oceanospirillales</taxon>
        <taxon>Endozoicomonadaceae</taxon>
        <taxon>Endozoicomonas</taxon>
    </lineage>
</organism>
<evidence type="ECO:0000313" key="6">
    <source>
        <dbReference type="EMBL" id="KEI71477.1"/>
    </source>
</evidence>
<dbReference type="Gene3D" id="3.50.30.40">
    <property type="entry name" value="Ribonuclease E inhibitor RraA/RraA-like"/>
    <property type="match status" value="1"/>
</dbReference>
<comment type="cofactor">
    <cofactor evidence="1">
        <name>a divalent metal cation</name>
        <dbReference type="ChEBI" id="CHEBI:60240"/>
    </cofactor>
</comment>
<keyword evidence="5" id="KW-0479">Metal-binding</keyword>
<dbReference type="CDD" id="cd16841">
    <property type="entry name" value="RraA_family"/>
    <property type="match status" value="1"/>
</dbReference>
<name>A0A081KBF1_9GAMM</name>
<dbReference type="GO" id="GO:0032259">
    <property type="term" value="P:methylation"/>
    <property type="evidence" value="ECO:0007669"/>
    <property type="project" value="UniProtKB-KW"/>
</dbReference>
<dbReference type="Pfam" id="PF03737">
    <property type="entry name" value="RraA-like"/>
    <property type="match status" value="1"/>
</dbReference>
<dbReference type="AlphaFoldDB" id="A0A081KBF1"/>
<dbReference type="EMBL" id="JOJP01000001">
    <property type="protein sequence ID" value="KEI71477.1"/>
    <property type="molecule type" value="Genomic_DNA"/>
</dbReference>
<evidence type="ECO:0000313" key="7">
    <source>
        <dbReference type="Proteomes" id="UP000027997"/>
    </source>
</evidence>
<dbReference type="STRING" id="305900.GV64_12650"/>
<dbReference type="RefSeq" id="WP_020583080.1">
    <property type="nucleotide sequence ID" value="NZ_JOJP01000001.1"/>
</dbReference>
<dbReference type="GO" id="GO:0008948">
    <property type="term" value="F:oxaloacetate decarboxylase activity"/>
    <property type="evidence" value="ECO:0007669"/>
    <property type="project" value="TreeGrafter"/>
</dbReference>
<evidence type="ECO:0000256" key="2">
    <source>
        <dbReference type="ARBA" id="ARBA00016549"/>
    </source>
</evidence>
<evidence type="ECO:0000256" key="1">
    <source>
        <dbReference type="ARBA" id="ARBA00001968"/>
    </source>
</evidence>
<reference evidence="6 7" key="1">
    <citation type="submission" date="2014-06" db="EMBL/GenBank/DDBJ databases">
        <title>Whole Genome Sequences of Three Symbiotic Endozoicomonas Bacteria.</title>
        <authorList>
            <person name="Neave M.J."/>
            <person name="Apprill A."/>
            <person name="Voolstra C.R."/>
        </authorList>
    </citation>
    <scope>NUCLEOTIDE SEQUENCE [LARGE SCALE GENOMIC DNA]</scope>
    <source>
        <strain evidence="6 7">DSM 22380</strain>
    </source>
</reference>
<dbReference type="SUPFAM" id="SSF89562">
    <property type="entry name" value="RraA-like"/>
    <property type="match status" value="1"/>
</dbReference>
<evidence type="ECO:0000256" key="3">
    <source>
        <dbReference type="ARBA" id="ARBA00029596"/>
    </source>
</evidence>
<comment type="caution">
    <text evidence="6">The sequence shown here is derived from an EMBL/GenBank/DDBJ whole genome shotgun (WGS) entry which is preliminary data.</text>
</comment>
<dbReference type="GO" id="GO:0008168">
    <property type="term" value="F:methyltransferase activity"/>
    <property type="evidence" value="ECO:0007669"/>
    <property type="project" value="UniProtKB-KW"/>
</dbReference>
<evidence type="ECO:0000256" key="4">
    <source>
        <dbReference type="ARBA" id="ARBA00030169"/>
    </source>
</evidence>
<protein>
    <recommendedName>
        <fullName evidence="2">Putative 4-hydroxy-4-methyl-2-oxoglutarate aldolase</fullName>
    </recommendedName>
    <alternativeName>
        <fullName evidence="3">Regulator of ribonuclease activity homolog</fullName>
    </alternativeName>
    <alternativeName>
        <fullName evidence="4">RraA-like protein</fullName>
    </alternativeName>
</protein>
<dbReference type="InterPro" id="IPR036704">
    <property type="entry name" value="RraA/RraA-like_sf"/>
</dbReference>
<gene>
    <name evidence="6" type="ORF">GV64_12650</name>
</gene>
<comment type="cofactor">
    <cofactor evidence="5">
        <name>Mg(2+)</name>
        <dbReference type="ChEBI" id="CHEBI:18420"/>
    </cofactor>
</comment>
<dbReference type="GO" id="GO:0046872">
    <property type="term" value="F:metal ion binding"/>
    <property type="evidence" value="ECO:0007669"/>
    <property type="project" value="UniProtKB-KW"/>
</dbReference>
<keyword evidence="7" id="KW-1185">Reference proteome</keyword>
<dbReference type="PANTHER" id="PTHR33254:SF4">
    <property type="entry name" value="4-HYDROXY-4-METHYL-2-OXOGLUTARATE ALDOLASE 3-RELATED"/>
    <property type="match status" value="1"/>
</dbReference>
<accession>A0A081KBF1</accession>
<sequence length="232" mass="25526">MHAYWQDDDQLFQMARTELFTALVGDIMDDLGYTTQFLPPEIKVQNEKHIIIGRAMTVLETDVVQVPADSSVNNPVTAKDFGLMFEALDSLKKNEVYICSGSSPTYALWGGLMSTRAKYLQAAGAVVNGYCRDIREINALGFPIASMGSYAQDQKVRGKVMDYGVPILFGAVRVNPGDIVFADIDGTVIIPKAIEEKVFMGAFEKARAEKRVLNALKEGMSTVEAYTTFGVM</sequence>
<keyword evidence="6" id="KW-0489">Methyltransferase</keyword>
<proteinExistence type="predicted"/>
<dbReference type="PANTHER" id="PTHR33254">
    <property type="entry name" value="4-HYDROXY-4-METHYL-2-OXOGLUTARATE ALDOLASE 3-RELATED"/>
    <property type="match status" value="1"/>
</dbReference>
<feature type="binding site" evidence="5">
    <location>
        <position position="132"/>
    </location>
    <ligand>
        <name>substrate</name>
    </ligand>
</feature>
<feature type="binding site" evidence="5">
    <location>
        <begin position="110"/>
        <end position="113"/>
    </location>
    <ligand>
        <name>substrate</name>
    </ligand>
</feature>
<dbReference type="Proteomes" id="UP000027997">
    <property type="component" value="Unassembled WGS sequence"/>
</dbReference>
<dbReference type="InterPro" id="IPR005493">
    <property type="entry name" value="RraA/RraA-like"/>
</dbReference>
<keyword evidence="6" id="KW-0808">Transferase</keyword>